<name>A0A9P3H2Q2_9FUNG</name>
<feature type="compositionally biased region" description="Acidic residues" evidence="1">
    <location>
        <begin position="70"/>
        <end position="88"/>
    </location>
</feature>
<feature type="compositionally biased region" description="Basic and acidic residues" evidence="1">
    <location>
        <begin position="564"/>
        <end position="595"/>
    </location>
</feature>
<feature type="compositionally biased region" description="Polar residues" evidence="1">
    <location>
        <begin position="462"/>
        <end position="473"/>
    </location>
</feature>
<proteinExistence type="predicted"/>
<dbReference type="AlphaFoldDB" id="A0A9P3H2Q2"/>
<feature type="region of interest" description="Disordered" evidence="1">
    <location>
        <begin position="170"/>
        <end position="230"/>
    </location>
</feature>
<reference evidence="2" key="1">
    <citation type="submission" date="2021-11" db="EMBL/GenBank/DDBJ databases">
        <authorList>
            <person name="Herlambang A."/>
            <person name="Guo Y."/>
            <person name="Takashima Y."/>
            <person name="Nishizawa T."/>
        </authorList>
    </citation>
    <scope>NUCLEOTIDE SEQUENCE</scope>
    <source>
        <strain evidence="2">E1425</strain>
    </source>
</reference>
<feature type="region of interest" description="Disordered" evidence="1">
    <location>
        <begin position="441"/>
        <end position="474"/>
    </location>
</feature>
<protein>
    <submittedName>
        <fullName evidence="2">Uncharacterized protein</fullName>
    </submittedName>
</protein>
<dbReference type="OrthoDB" id="10691184at2759"/>
<feature type="compositionally biased region" description="Polar residues" evidence="1">
    <location>
        <begin position="213"/>
        <end position="222"/>
    </location>
</feature>
<feature type="compositionally biased region" description="Basic residues" evidence="1">
    <location>
        <begin position="672"/>
        <end position="687"/>
    </location>
</feature>
<comment type="caution">
    <text evidence="2">The sequence shown here is derived from an EMBL/GenBank/DDBJ whole genome shotgun (WGS) entry which is preliminary data.</text>
</comment>
<feature type="region of interest" description="Disordered" evidence="1">
    <location>
        <begin position="355"/>
        <end position="383"/>
    </location>
</feature>
<dbReference type="EMBL" id="BQFW01000002">
    <property type="protein sequence ID" value="GJJ69003.1"/>
    <property type="molecule type" value="Genomic_DNA"/>
</dbReference>
<sequence>MTSSTFASIAVTAPSAPRIRTSPFERRISQTTTILPSARHLSMAIPSQRWSSHEPQEQITCSRSNPKEEQDIDTDDDLDEYNADDNAYENESVNDNSGEPKEDGADSEEGYANGAKSRINFRAKCLRLMSSPRRTRAFSSGSSPPEQPRSVVFSLSASSRKVFVQDQPHPTIASQESADQHKPTRTTRADSTSRLDAERMCADEAQGSGGGNNQDTNRSSAAQEEGTDAVQAFSETAKAIQCEYDNQLNSVTYDICVDLYRACRAHEQRLSLVQHEFVRHLSHPDVPPLQGSLLLDGMESEFLMDRDMVQKFQRSLGELVGREFSYAMLTREDMAQYTGNPRVLHGYISPSLQQLRSPHVKVGTHESSESGEESDTLPEKGPSAAALRRLARREQETMDPTWAAFGWKYNQVPFKTLQHLLTTAHQEMEHHDIQVREIMGQDHSIRSRLPSPSTVRDRTTRLSDNGSNSTGKYVSTDGCHRSIVFKGSVSPQTTTAPGNLRLLPSAVKHPDQSISSLHGNRGSGASSPEHEGKVPLILQQHRATLPKQLTEAVLSSWPQQQQHGHRDNRGRSSHPRDSLDLGKRTLDKGKEKAHGETPSPNTASPTTADVPPPLHGSSPNGSSSTVIVPNSNVGFQRQRTLCPDPESFTPTKTCVPTTESVGGPNLHENKVHPKQIKDRKKHRTRRRSNGSIVITNRFKGGVHHHHYHGSSSGSEYDAESSTATFRRSDFRAESSKSHQARVQCAVNFDHIHDLGNSDATLLYRYPRC</sequence>
<gene>
    <name evidence="2" type="ORF">EMPS_01349</name>
</gene>
<organism evidence="2 3">
    <name type="scientific">Entomortierella parvispora</name>
    <dbReference type="NCBI Taxonomy" id="205924"/>
    <lineage>
        <taxon>Eukaryota</taxon>
        <taxon>Fungi</taxon>
        <taxon>Fungi incertae sedis</taxon>
        <taxon>Mucoromycota</taxon>
        <taxon>Mortierellomycotina</taxon>
        <taxon>Mortierellomycetes</taxon>
        <taxon>Mortierellales</taxon>
        <taxon>Mortierellaceae</taxon>
        <taxon>Entomortierella</taxon>
    </lineage>
</organism>
<feature type="region of interest" description="Disordered" evidence="1">
    <location>
        <begin position="654"/>
        <end position="687"/>
    </location>
</feature>
<feature type="region of interest" description="Disordered" evidence="1">
    <location>
        <begin position="47"/>
        <end position="115"/>
    </location>
</feature>
<feature type="compositionally biased region" description="Low complexity" evidence="1">
    <location>
        <begin position="597"/>
        <end position="608"/>
    </location>
</feature>
<feature type="compositionally biased region" description="Basic and acidic residues" evidence="1">
    <location>
        <begin position="178"/>
        <end position="202"/>
    </location>
</feature>
<feature type="compositionally biased region" description="Polar residues" evidence="1">
    <location>
        <begin position="617"/>
        <end position="629"/>
    </location>
</feature>
<feature type="region of interest" description="Disordered" evidence="1">
    <location>
        <begin position="553"/>
        <end position="629"/>
    </location>
</feature>
<keyword evidence="3" id="KW-1185">Reference proteome</keyword>
<feature type="compositionally biased region" description="Polar residues" evidence="1">
    <location>
        <begin position="512"/>
        <end position="526"/>
    </location>
</feature>
<evidence type="ECO:0000256" key="1">
    <source>
        <dbReference type="SAM" id="MobiDB-lite"/>
    </source>
</evidence>
<dbReference type="Proteomes" id="UP000827284">
    <property type="component" value="Unassembled WGS sequence"/>
</dbReference>
<evidence type="ECO:0000313" key="3">
    <source>
        <dbReference type="Proteomes" id="UP000827284"/>
    </source>
</evidence>
<feature type="region of interest" description="Disordered" evidence="1">
    <location>
        <begin position="508"/>
        <end position="531"/>
    </location>
</feature>
<reference evidence="2" key="2">
    <citation type="journal article" date="2022" name="Microbiol. Resour. Announc.">
        <title>Whole-Genome Sequence of Entomortierella parvispora E1425, a Mucoromycotan Fungus Associated with Burkholderiaceae-Related Endosymbiotic Bacteria.</title>
        <authorList>
            <person name="Herlambang A."/>
            <person name="Guo Y."/>
            <person name="Takashima Y."/>
            <person name="Narisawa K."/>
            <person name="Ohta H."/>
            <person name="Nishizawa T."/>
        </authorList>
    </citation>
    <scope>NUCLEOTIDE SEQUENCE</scope>
    <source>
        <strain evidence="2">E1425</strain>
    </source>
</reference>
<evidence type="ECO:0000313" key="2">
    <source>
        <dbReference type="EMBL" id="GJJ69003.1"/>
    </source>
</evidence>
<accession>A0A9P3H2Q2</accession>